<dbReference type="EMBL" id="JAUSTO010000014">
    <property type="protein sequence ID" value="MDQ0153222.1"/>
    <property type="molecule type" value="Genomic_DNA"/>
</dbReference>
<reference evidence="1" key="1">
    <citation type="submission" date="2023-07" db="EMBL/GenBank/DDBJ databases">
        <title>Genomic Encyclopedia of Type Strains, Phase IV (KMG-IV): sequencing the most valuable type-strain genomes for metagenomic binning, comparative biology and taxonomic classification.</title>
        <authorList>
            <person name="Goeker M."/>
        </authorList>
    </citation>
    <scope>NUCLEOTIDE SEQUENCE</scope>
    <source>
        <strain evidence="1">DSM 19659</strain>
    </source>
</reference>
<protein>
    <submittedName>
        <fullName evidence="1">Uncharacterized protein</fullName>
    </submittedName>
</protein>
<organism evidence="1 2">
    <name type="scientific">Moryella indoligenes</name>
    <dbReference type="NCBI Taxonomy" id="371674"/>
    <lineage>
        <taxon>Bacteria</taxon>
        <taxon>Bacillati</taxon>
        <taxon>Bacillota</taxon>
        <taxon>Clostridia</taxon>
        <taxon>Lachnospirales</taxon>
        <taxon>Lachnospiraceae</taxon>
        <taxon>Moryella</taxon>
    </lineage>
</organism>
<accession>A0AAE4AM29</accession>
<evidence type="ECO:0000313" key="1">
    <source>
        <dbReference type="EMBL" id="MDQ0153222.1"/>
    </source>
</evidence>
<dbReference type="AlphaFoldDB" id="A0AAE4AM29"/>
<evidence type="ECO:0000313" key="2">
    <source>
        <dbReference type="Proteomes" id="UP001241537"/>
    </source>
</evidence>
<gene>
    <name evidence="1" type="ORF">J2S20_001932</name>
</gene>
<proteinExistence type="predicted"/>
<sequence>MIYDVNLLYQELLNPDLTEERRQEIFRMLVACGMNPNCKNASAASDKELLAGVEEFLKTSWRAFVEGREGREKTRTSPPWEDGFRKRISFAELLKKLQCEHRTKELREIGACKALHAAEKKAGK</sequence>
<dbReference type="RefSeq" id="WP_106611443.1">
    <property type="nucleotide sequence ID" value="NZ_JAUSTO010000014.1"/>
</dbReference>
<dbReference type="Proteomes" id="UP001241537">
    <property type="component" value="Unassembled WGS sequence"/>
</dbReference>
<comment type="caution">
    <text evidence="1">The sequence shown here is derived from an EMBL/GenBank/DDBJ whole genome shotgun (WGS) entry which is preliminary data.</text>
</comment>
<name>A0AAE4AM29_9FIRM</name>
<keyword evidence="2" id="KW-1185">Reference proteome</keyword>